<protein>
    <recommendedName>
        <fullName evidence="5 9">Purine nucleoside phosphorylase</fullName>
        <ecNumber evidence="4 9">2.4.2.1</ecNumber>
    </recommendedName>
    <alternativeName>
        <fullName evidence="8 9">Inosine-guanosine phosphorylase</fullName>
    </alternativeName>
</protein>
<organism evidence="11 12">
    <name type="scientific">Kiloniella antarctica</name>
    <dbReference type="NCBI Taxonomy" id="1550907"/>
    <lineage>
        <taxon>Bacteria</taxon>
        <taxon>Pseudomonadati</taxon>
        <taxon>Pseudomonadota</taxon>
        <taxon>Alphaproteobacteria</taxon>
        <taxon>Rhodospirillales</taxon>
        <taxon>Kiloniellaceae</taxon>
        <taxon>Kiloniella</taxon>
    </lineage>
</organism>
<sequence>MNNSKQSTDITASELIRGRLNGVIPEVAIILGSGLGPLVEAVENPNTISYKDLPGFPQPSVEGHAGSLILGQINGIEVLILQGRSHYYENGNATGMLTVIETIKELGCSQLLLTNAAGSLNKAAGPGSIMLITDHINYSGMSPLIGARGNDRFVDLTDAYDPAIRTELAKTAKDISIELHEGVYMWFSGPNFETPAEIRAAAILGADAVGMSTVPEVILARRANLKTAAMSIITNYGAGMSDIALTHEQTMRNAKTAAQSLITLVSCYLKNLGKSDD</sequence>
<comment type="function">
    <text evidence="9">The purine nucleoside phosphorylases catalyze the phosphorolytic breakdown of the N-glycosidic bond in the beta-(deoxy)ribonucleoside molecules, with the formation of the corresponding free purine bases and pentose-1-phosphate.</text>
</comment>
<dbReference type="PANTHER" id="PTHR11904">
    <property type="entry name" value="METHYLTHIOADENOSINE/PURINE NUCLEOSIDE PHOSPHORYLASE"/>
    <property type="match status" value="1"/>
</dbReference>
<dbReference type="CDD" id="cd09009">
    <property type="entry name" value="PNP-EcPNPII_like"/>
    <property type="match status" value="1"/>
</dbReference>
<evidence type="ECO:0000256" key="4">
    <source>
        <dbReference type="ARBA" id="ARBA00011886"/>
    </source>
</evidence>
<dbReference type="Gene3D" id="3.40.50.1580">
    <property type="entry name" value="Nucleoside phosphorylase domain"/>
    <property type="match status" value="1"/>
</dbReference>
<dbReference type="GO" id="GO:0004731">
    <property type="term" value="F:purine-nucleoside phosphorylase activity"/>
    <property type="evidence" value="ECO:0007669"/>
    <property type="project" value="UniProtKB-EC"/>
</dbReference>
<dbReference type="InterPro" id="IPR011268">
    <property type="entry name" value="Purine_phosphorylase"/>
</dbReference>
<keyword evidence="7 9" id="KW-0808">Transferase</keyword>
<name>A0ABW5BPQ8_9PROT</name>
<dbReference type="NCBIfam" id="TIGR01698">
    <property type="entry name" value="PUNP"/>
    <property type="match status" value="1"/>
</dbReference>
<keyword evidence="6 9" id="KW-0328">Glycosyltransferase</keyword>
<comment type="subunit">
    <text evidence="3">Homotrimer.</text>
</comment>
<feature type="domain" description="Nucleoside phosphorylase" evidence="10">
    <location>
        <begin position="27"/>
        <end position="266"/>
    </location>
</feature>
<evidence type="ECO:0000256" key="3">
    <source>
        <dbReference type="ARBA" id="ARBA00011233"/>
    </source>
</evidence>
<evidence type="ECO:0000256" key="8">
    <source>
        <dbReference type="ARBA" id="ARBA00031036"/>
    </source>
</evidence>
<evidence type="ECO:0000313" key="12">
    <source>
        <dbReference type="Proteomes" id="UP001597294"/>
    </source>
</evidence>
<reference evidence="12" key="1">
    <citation type="journal article" date="2019" name="Int. J. Syst. Evol. Microbiol.">
        <title>The Global Catalogue of Microorganisms (GCM) 10K type strain sequencing project: providing services to taxonomists for standard genome sequencing and annotation.</title>
        <authorList>
            <consortium name="The Broad Institute Genomics Platform"/>
            <consortium name="The Broad Institute Genome Sequencing Center for Infectious Disease"/>
            <person name="Wu L."/>
            <person name="Ma J."/>
        </authorList>
    </citation>
    <scope>NUCLEOTIDE SEQUENCE [LARGE SCALE GENOMIC DNA]</scope>
    <source>
        <strain evidence="12">CGMCC 4.7192</strain>
    </source>
</reference>
<evidence type="ECO:0000313" key="11">
    <source>
        <dbReference type="EMBL" id="MFD2207435.1"/>
    </source>
</evidence>
<evidence type="ECO:0000256" key="1">
    <source>
        <dbReference type="ARBA" id="ARBA00005058"/>
    </source>
</evidence>
<dbReference type="InterPro" id="IPR000845">
    <property type="entry name" value="Nucleoside_phosphorylase_d"/>
</dbReference>
<dbReference type="Proteomes" id="UP001597294">
    <property type="component" value="Unassembled WGS sequence"/>
</dbReference>
<comment type="caution">
    <text evidence="11">The sequence shown here is derived from an EMBL/GenBank/DDBJ whole genome shotgun (WGS) entry which is preliminary data.</text>
</comment>
<evidence type="ECO:0000256" key="7">
    <source>
        <dbReference type="ARBA" id="ARBA00022679"/>
    </source>
</evidence>
<dbReference type="EC" id="2.4.2.1" evidence="4 9"/>
<dbReference type="InterPro" id="IPR011269">
    <property type="entry name" value="PUNP"/>
</dbReference>
<gene>
    <name evidence="11" type="ORF">ACFSKO_17570</name>
</gene>
<dbReference type="Pfam" id="PF01048">
    <property type="entry name" value="PNP_UDP_1"/>
    <property type="match status" value="1"/>
</dbReference>
<dbReference type="SUPFAM" id="SSF53167">
    <property type="entry name" value="Purine and uridine phosphorylases"/>
    <property type="match status" value="1"/>
</dbReference>
<dbReference type="InterPro" id="IPR035994">
    <property type="entry name" value="Nucleoside_phosphorylase_sf"/>
</dbReference>
<evidence type="ECO:0000256" key="2">
    <source>
        <dbReference type="ARBA" id="ARBA00006751"/>
    </source>
</evidence>
<evidence type="ECO:0000256" key="5">
    <source>
        <dbReference type="ARBA" id="ARBA00013834"/>
    </source>
</evidence>
<keyword evidence="12" id="KW-1185">Reference proteome</keyword>
<dbReference type="EMBL" id="JBHUII010000011">
    <property type="protein sequence ID" value="MFD2207435.1"/>
    <property type="molecule type" value="Genomic_DNA"/>
</dbReference>
<dbReference type="NCBIfam" id="TIGR01697">
    <property type="entry name" value="PNPH-PUNA-XAPA"/>
    <property type="match status" value="1"/>
</dbReference>
<evidence type="ECO:0000256" key="9">
    <source>
        <dbReference type="PIRNR" id="PIRNR000477"/>
    </source>
</evidence>
<dbReference type="RefSeq" id="WP_380254053.1">
    <property type="nucleotide sequence ID" value="NZ_JBHUII010000011.1"/>
</dbReference>
<proteinExistence type="inferred from homology"/>
<accession>A0ABW5BPQ8</accession>
<evidence type="ECO:0000256" key="6">
    <source>
        <dbReference type="ARBA" id="ARBA00022676"/>
    </source>
</evidence>
<dbReference type="NCBIfam" id="NF006054">
    <property type="entry name" value="PRK08202.1"/>
    <property type="match status" value="1"/>
</dbReference>
<comment type="similarity">
    <text evidence="2 9">Belongs to the PNP/MTAP phosphorylase family.</text>
</comment>
<comment type="pathway">
    <text evidence="1 9">Purine metabolism; purine nucleoside salvage.</text>
</comment>
<dbReference type="PIRSF" id="PIRSF000477">
    <property type="entry name" value="PurNPase"/>
    <property type="match status" value="1"/>
</dbReference>
<dbReference type="PANTHER" id="PTHR11904:SF9">
    <property type="entry name" value="PURINE NUCLEOSIDE PHOSPHORYLASE-RELATED"/>
    <property type="match status" value="1"/>
</dbReference>
<evidence type="ECO:0000259" key="10">
    <source>
        <dbReference type="Pfam" id="PF01048"/>
    </source>
</evidence>